<evidence type="ECO:0000256" key="8">
    <source>
        <dbReference type="ARBA" id="ARBA00023212"/>
    </source>
</evidence>
<evidence type="ECO:0000313" key="13">
    <source>
        <dbReference type="Proteomes" id="UP000239899"/>
    </source>
</evidence>
<sequence length="106" mass="11683">MVDVAAVEETVKRLASHKGVVGIAIVNGDGVPIRTTLEPELATQYAALVSQLVLKARFMVRELAADGTDDLQFLRVRSKRHEIMIAPGFDRDHSYTLLVVQEPQAE</sequence>
<feature type="domain" description="Roadblock/LAMTOR2" evidence="11">
    <location>
        <begin position="7"/>
        <end position="101"/>
    </location>
</feature>
<dbReference type="GO" id="GO:0005868">
    <property type="term" value="C:cytoplasmic dynein complex"/>
    <property type="evidence" value="ECO:0007669"/>
    <property type="project" value="UniProtKB-UniRule"/>
</dbReference>
<keyword evidence="4 10" id="KW-0963">Cytoplasm</keyword>
<dbReference type="InterPro" id="IPR016561">
    <property type="entry name" value="DYNLRB1/2"/>
</dbReference>
<organism evidence="12 13">
    <name type="scientific">Chlorella sorokiniana</name>
    <name type="common">Freshwater green alga</name>
    <dbReference type="NCBI Taxonomy" id="3076"/>
    <lineage>
        <taxon>Eukaryota</taxon>
        <taxon>Viridiplantae</taxon>
        <taxon>Chlorophyta</taxon>
        <taxon>core chlorophytes</taxon>
        <taxon>Trebouxiophyceae</taxon>
        <taxon>Chlorellales</taxon>
        <taxon>Chlorellaceae</taxon>
        <taxon>Chlorella clade</taxon>
        <taxon>Chlorella</taxon>
    </lineage>
</organism>
<dbReference type="GO" id="GO:0005874">
    <property type="term" value="C:microtubule"/>
    <property type="evidence" value="ECO:0007669"/>
    <property type="project" value="UniProtKB-UniRule"/>
</dbReference>
<keyword evidence="8 10" id="KW-0206">Cytoskeleton</keyword>
<keyword evidence="6 10" id="KW-0243">Dynein</keyword>
<gene>
    <name evidence="12" type="ORF">C2E21_2832</name>
</gene>
<keyword evidence="3 10" id="KW-0813">Transport</keyword>
<evidence type="ECO:0000256" key="10">
    <source>
        <dbReference type="PIRNR" id="PIRNR009998"/>
    </source>
</evidence>
<dbReference type="InterPro" id="IPR004942">
    <property type="entry name" value="Roadblock/LAMTOR2_dom"/>
</dbReference>
<dbReference type="Proteomes" id="UP000239899">
    <property type="component" value="Unassembled WGS sequence"/>
</dbReference>
<dbReference type="SUPFAM" id="SSF103196">
    <property type="entry name" value="Roadblock/LC7 domain"/>
    <property type="match status" value="1"/>
</dbReference>
<dbReference type="EMBL" id="LHPG02000005">
    <property type="protein sequence ID" value="PRW58398.1"/>
    <property type="molecule type" value="Genomic_DNA"/>
</dbReference>
<dbReference type="GO" id="GO:0045505">
    <property type="term" value="F:dynein intermediate chain binding"/>
    <property type="evidence" value="ECO:0007669"/>
    <property type="project" value="UniProtKB-UniRule"/>
</dbReference>
<evidence type="ECO:0000256" key="1">
    <source>
        <dbReference type="ARBA" id="ARBA00004245"/>
    </source>
</evidence>
<evidence type="ECO:0000256" key="7">
    <source>
        <dbReference type="ARBA" id="ARBA00023175"/>
    </source>
</evidence>
<dbReference type="AlphaFoldDB" id="A0A2P6TWG4"/>
<comment type="subcellular location">
    <subcellularLocation>
        <location evidence="1 10">Cytoplasm</location>
        <location evidence="1 10">Cytoskeleton</location>
    </subcellularLocation>
</comment>
<evidence type="ECO:0000256" key="2">
    <source>
        <dbReference type="ARBA" id="ARBA00007191"/>
    </source>
</evidence>
<dbReference type="Pfam" id="PF03259">
    <property type="entry name" value="Robl_LC7"/>
    <property type="match status" value="1"/>
</dbReference>
<evidence type="ECO:0000256" key="3">
    <source>
        <dbReference type="ARBA" id="ARBA00022448"/>
    </source>
</evidence>
<comment type="function">
    <text evidence="9">Acts as one of several non-catalytic accessory components of the cytoplasmic dynein 1 complex that are thought to be involved in linking dynein to cargos and to adapter proteins that regulate dynein function. Cytoplasmic dynein 1 acts as a motor for the intracellular retrograde motility of vesicles and organelles along microtubules.</text>
</comment>
<keyword evidence="5 10" id="KW-0493">Microtubule</keyword>
<dbReference type="GO" id="GO:0005737">
    <property type="term" value="C:cytoplasm"/>
    <property type="evidence" value="ECO:0007669"/>
    <property type="project" value="UniProtKB-UniRule"/>
</dbReference>
<comment type="similarity">
    <text evidence="2 10">Belongs to the GAMAD family.</text>
</comment>
<dbReference type="PIRSF" id="PIRSF009998">
    <property type="entry name" value="DLC7"/>
    <property type="match status" value="1"/>
</dbReference>
<name>A0A2P6TWG4_CHLSO</name>
<evidence type="ECO:0000256" key="6">
    <source>
        <dbReference type="ARBA" id="ARBA00023017"/>
    </source>
</evidence>
<accession>A0A2P6TWG4</accession>
<evidence type="ECO:0000259" key="11">
    <source>
        <dbReference type="SMART" id="SM00960"/>
    </source>
</evidence>
<proteinExistence type="inferred from homology"/>
<dbReference type="SMART" id="SM00960">
    <property type="entry name" value="Robl_LC7"/>
    <property type="match status" value="1"/>
</dbReference>
<dbReference type="STRING" id="3076.A0A2P6TWG4"/>
<reference evidence="12 13" key="1">
    <citation type="journal article" date="2018" name="Plant J.">
        <title>Genome sequences of Chlorella sorokiniana UTEX 1602 and Micractinium conductrix SAG 241.80: implications to maltose excretion by a green alga.</title>
        <authorList>
            <person name="Arriola M.B."/>
            <person name="Velmurugan N."/>
            <person name="Zhang Y."/>
            <person name="Plunkett M.H."/>
            <person name="Hondzo H."/>
            <person name="Barney B.M."/>
        </authorList>
    </citation>
    <scope>NUCLEOTIDE SEQUENCE [LARGE SCALE GENOMIC DNA]</scope>
    <source>
        <strain evidence="13">UTEX 1602</strain>
    </source>
</reference>
<evidence type="ECO:0000256" key="9">
    <source>
        <dbReference type="ARBA" id="ARBA00025362"/>
    </source>
</evidence>
<dbReference type="GO" id="GO:0007018">
    <property type="term" value="P:microtubule-based movement"/>
    <property type="evidence" value="ECO:0007669"/>
    <property type="project" value="UniProtKB-UniRule"/>
</dbReference>
<protein>
    <recommendedName>
        <fullName evidence="10">Dynein light chain roadblock</fullName>
    </recommendedName>
</protein>
<comment type="caution">
    <text evidence="12">The sequence shown here is derived from an EMBL/GenBank/DDBJ whole genome shotgun (WGS) entry which is preliminary data.</text>
</comment>
<evidence type="ECO:0000313" key="12">
    <source>
        <dbReference type="EMBL" id="PRW58398.1"/>
    </source>
</evidence>
<keyword evidence="13" id="KW-1185">Reference proteome</keyword>
<evidence type="ECO:0000256" key="5">
    <source>
        <dbReference type="ARBA" id="ARBA00022701"/>
    </source>
</evidence>
<dbReference type="Gene3D" id="3.30.450.30">
    <property type="entry name" value="Dynein light chain 2a, cytoplasmic"/>
    <property type="match status" value="1"/>
</dbReference>
<dbReference type="PANTHER" id="PTHR10779">
    <property type="entry name" value="DYNEIN LIGHT CHAIN ROADBLOCK"/>
    <property type="match status" value="1"/>
</dbReference>
<keyword evidence="7 10" id="KW-0505">Motor protein</keyword>
<evidence type="ECO:0000256" key="4">
    <source>
        <dbReference type="ARBA" id="ARBA00022490"/>
    </source>
</evidence>
<dbReference type="OrthoDB" id="9985637at2759"/>